<name>A0A0J5X7B6_BURCE</name>
<dbReference type="RefSeq" id="WP_048244824.1">
    <property type="nucleotide sequence ID" value="NZ_LDWR01000014.1"/>
</dbReference>
<dbReference type="Gene3D" id="3.40.50.1820">
    <property type="entry name" value="alpha/beta hydrolase"/>
    <property type="match status" value="1"/>
</dbReference>
<dbReference type="Proteomes" id="UP000036338">
    <property type="component" value="Unassembled WGS sequence"/>
</dbReference>
<dbReference type="EMBL" id="LDWR01000014">
    <property type="protein sequence ID" value="KML60411.1"/>
    <property type="molecule type" value="Genomic_DNA"/>
</dbReference>
<evidence type="ECO:0000313" key="4">
    <source>
        <dbReference type="Proteomes" id="UP000036338"/>
    </source>
</evidence>
<dbReference type="GO" id="GO:0008610">
    <property type="term" value="P:lipid biosynthetic process"/>
    <property type="evidence" value="ECO:0007669"/>
    <property type="project" value="TreeGrafter"/>
</dbReference>
<organism evidence="3 4">
    <name type="scientific">Burkholderia cepacia</name>
    <name type="common">Pseudomonas cepacia</name>
    <dbReference type="NCBI Taxonomy" id="292"/>
    <lineage>
        <taxon>Bacteria</taxon>
        <taxon>Pseudomonadati</taxon>
        <taxon>Pseudomonadota</taxon>
        <taxon>Betaproteobacteria</taxon>
        <taxon>Burkholderiales</taxon>
        <taxon>Burkholderiaceae</taxon>
        <taxon>Burkholderia</taxon>
        <taxon>Burkholderia cepacia complex</taxon>
    </lineage>
</organism>
<dbReference type="InterPro" id="IPR029058">
    <property type="entry name" value="AB_hydrolase_fold"/>
</dbReference>
<proteinExistence type="inferred from homology"/>
<dbReference type="PATRIC" id="fig|292.27.peg.1254"/>
<feature type="domain" description="Thioesterase" evidence="2">
    <location>
        <begin position="20"/>
        <end position="241"/>
    </location>
</feature>
<dbReference type="PANTHER" id="PTHR11487">
    <property type="entry name" value="THIOESTERASE"/>
    <property type="match status" value="1"/>
</dbReference>
<evidence type="ECO:0000313" key="3">
    <source>
        <dbReference type="EMBL" id="KML60411.1"/>
    </source>
</evidence>
<dbReference type="PANTHER" id="PTHR11487:SF0">
    <property type="entry name" value="S-ACYL FATTY ACID SYNTHASE THIOESTERASE, MEDIUM CHAIN"/>
    <property type="match status" value="1"/>
</dbReference>
<comment type="caution">
    <text evidence="3">The sequence shown here is derived from an EMBL/GenBank/DDBJ whole genome shotgun (WGS) entry which is preliminary data.</text>
</comment>
<protein>
    <submittedName>
        <fullName evidence="3">Thioesterase</fullName>
    </submittedName>
</protein>
<dbReference type="InterPro" id="IPR012223">
    <property type="entry name" value="TEII"/>
</dbReference>
<sequence length="266" mass="29253">MPLLPSTLTIPLARPTARHRLLVFHHACGAAANYYRWGASFPDDIEVWLIELPGRGRSLGTRAIDTLPELIDFLRALRPLLPRDYSVFGHSMGALIAYCFARDMTQLGHPPVWLGASGTDAPFYPHRHARRDGAPVHLRNDAEIVDYVVSLGGTPREVVEHDALRAMLLKLAKADFRVVDEFFPLPSATALPCPVTVFSGRDDTLLSPAGQRDWLRASRHPVSFREFDGGHFHLLENPAGVQHAIGQALADAGRCDTAVSAMPSLM</sequence>
<dbReference type="InterPro" id="IPR001031">
    <property type="entry name" value="Thioesterase"/>
</dbReference>
<accession>A0A0J5X7B6</accession>
<reference evidence="3 4" key="1">
    <citation type="submission" date="2015-05" db="EMBL/GenBank/DDBJ databases">
        <title>Draft genome of Burkholderia cepacia LK29.</title>
        <authorList>
            <person name="Chan X.Y."/>
        </authorList>
    </citation>
    <scope>NUCLEOTIDE SEQUENCE [LARGE SCALE GENOMIC DNA]</scope>
    <source>
        <strain evidence="3 4">LK29</strain>
    </source>
</reference>
<comment type="similarity">
    <text evidence="1">Belongs to the thioesterase family.</text>
</comment>
<evidence type="ECO:0000259" key="2">
    <source>
        <dbReference type="Pfam" id="PF00975"/>
    </source>
</evidence>
<dbReference type="Pfam" id="PF00975">
    <property type="entry name" value="Thioesterase"/>
    <property type="match status" value="1"/>
</dbReference>
<dbReference type="AlphaFoldDB" id="A0A0J5X7B6"/>
<evidence type="ECO:0000256" key="1">
    <source>
        <dbReference type="ARBA" id="ARBA00007169"/>
    </source>
</evidence>
<gene>
    <name evidence="3" type="ORF">VL15_08405</name>
</gene>
<dbReference type="SUPFAM" id="SSF53474">
    <property type="entry name" value="alpha/beta-Hydrolases"/>
    <property type="match status" value="1"/>
</dbReference>